<evidence type="ECO:0000313" key="8">
    <source>
        <dbReference type="EMBL" id="JAC09884.1"/>
    </source>
</evidence>
<sequence length="246" mass="28112">RSLVVLFTQQGATRGRPKKGCGENFDSRYQRHHKVIPQLIALRRSHPKKMVSTVQILMSACLSLVLSSSSESLVQAQMTKKRCMSQPNVSKKVDKVIHECQEEIKMSLIEDAIRVFKEDWHDRKKRSAADEEGFQHPTVVSHEDKWIAGCLMQCVYRKNNAVDKNGWPTLDGLVNLYTDGVSEQGYFMATLRGVDRCLKGTSMKYKVKRNDVADNFEQCNVAFDVFDCISDMITEYCSDQPSHDFH</sequence>
<organism evidence="8">
    <name type="scientific">Aedes albopictus</name>
    <name type="common">Asian tiger mosquito</name>
    <name type="synonym">Stegomyia albopicta</name>
    <dbReference type="NCBI Taxonomy" id="7160"/>
    <lineage>
        <taxon>Eukaryota</taxon>
        <taxon>Metazoa</taxon>
        <taxon>Ecdysozoa</taxon>
        <taxon>Arthropoda</taxon>
        <taxon>Hexapoda</taxon>
        <taxon>Insecta</taxon>
        <taxon>Pterygota</taxon>
        <taxon>Neoptera</taxon>
        <taxon>Endopterygota</taxon>
        <taxon>Diptera</taxon>
        <taxon>Nematocera</taxon>
        <taxon>Culicoidea</taxon>
        <taxon>Culicidae</taxon>
        <taxon>Culicinae</taxon>
        <taxon>Aedini</taxon>
        <taxon>Aedes</taxon>
        <taxon>Stegomyia</taxon>
    </lineage>
</organism>
<dbReference type="VEuPathDB" id="VectorBase:AALC636_025531"/>
<dbReference type="AlphaFoldDB" id="A0A023ENC6"/>
<dbReference type="EMBL" id="GAPW01003714">
    <property type="protein sequence ID" value="JAC09884.1"/>
    <property type="molecule type" value="mRNA"/>
</dbReference>
<accession>A0A023ENC6</accession>
<dbReference type="InterPro" id="IPR052295">
    <property type="entry name" value="Odorant-binding_protein"/>
</dbReference>
<dbReference type="GO" id="GO:0005576">
    <property type="term" value="C:extracellular region"/>
    <property type="evidence" value="ECO:0007669"/>
    <property type="project" value="UniProtKB-SubCell"/>
</dbReference>
<protein>
    <submittedName>
        <fullName evidence="8">Putative odorant-binding protein 73a</fullName>
    </submittedName>
</protein>
<evidence type="ECO:0000256" key="1">
    <source>
        <dbReference type="ARBA" id="ARBA00004613"/>
    </source>
</evidence>
<evidence type="ECO:0000256" key="7">
    <source>
        <dbReference type="ARBA" id="ARBA00023157"/>
    </source>
</evidence>
<comment type="subcellular location">
    <subcellularLocation>
        <location evidence="1">Secreted</location>
    </subcellularLocation>
</comment>
<dbReference type="Pfam" id="PF01395">
    <property type="entry name" value="PBP_GOBP"/>
    <property type="match status" value="1"/>
</dbReference>
<comment type="similarity">
    <text evidence="2">Belongs to the PBP/GOBP family.</text>
</comment>
<dbReference type="GO" id="GO:0007608">
    <property type="term" value="P:sensory perception of smell"/>
    <property type="evidence" value="ECO:0007669"/>
    <property type="project" value="UniProtKB-KW"/>
</dbReference>
<dbReference type="PANTHER" id="PTHR21066:SF18">
    <property type="entry name" value="ODORANT-BINDING PROTEIN 73A, ISOFORM B"/>
    <property type="match status" value="1"/>
</dbReference>
<dbReference type="InterPro" id="IPR036728">
    <property type="entry name" value="PBP_GOBP_sf"/>
</dbReference>
<feature type="non-terminal residue" evidence="8">
    <location>
        <position position="1"/>
    </location>
</feature>
<evidence type="ECO:0000256" key="2">
    <source>
        <dbReference type="ARBA" id="ARBA00008098"/>
    </source>
</evidence>
<dbReference type="VEuPathDB" id="VectorBase:AALF009772"/>
<dbReference type="VEuPathDB" id="VectorBase:AALFPA_060591"/>
<dbReference type="InterPro" id="IPR006170">
    <property type="entry name" value="PBP/GOBP"/>
</dbReference>
<dbReference type="Gene3D" id="1.10.238.20">
    <property type="entry name" value="Pheromone/general odorant binding protein domain"/>
    <property type="match status" value="1"/>
</dbReference>
<name>A0A023ENC6_AEDAL</name>
<dbReference type="GO" id="GO:0005549">
    <property type="term" value="F:odorant binding"/>
    <property type="evidence" value="ECO:0007669"/>
    <property type="project" value="InterPro"/>
</dbReference>
<evidence type="ECO:0000256" key="4">
    <source>
        <dbReference type="ARBA" id="ARBA00022525"/>
    </source>
</evidence>
<keyword evidence="7" id="KW-1015">Disulfide bond</keyword>
<dbReference type="SUPFAM" id="SSF47565">
    <property type="entry name" value="Insect pheromone/odorant-binding proteins"/>
    <property type="match status" value="1"/>
</dbReference>
<dbReference type="PANTHER" id="PTHR21066">
    <property type="entry name" value="ODORANT-BINDING PROTEIN 59A-RELATED"/>
    <property type="match status" value="1"/>
</dbReference>
<keyword evidence="4" id="KW-0964">Secreted</keyword>
<keyword evidence="6" id="KW-0552">Olfaction</keyword>
<reference evidence="8" key="1">
    <citation type="journal article" date="2014" name="PLoS Negl. Trop. Dis.">
        <title>Identification and characterization of seminal fluid proteins in the Asian tiger mosquito, Aedes albopictus.</title>
        <authorList>
            <person name="Boes K.E."/>
            <person name="Ribeiro J.M."/>
            <person name="Wong A."/>
            <person name="Harrington L.C."/>
            <person name="Wolfner M.F."/>
            <person name="Sirot L.K."/>
        </authorList>
    </citation>
    <scope>NUCLEOTIDE SEQUENCE</scope>
    <source>
        <tissue evidence="8">Reproductive organs</tissue>
    </source>
</reference>
<evidence type="ECO:0000256" key="5">
    <source>
        <dbReference type="ARBA" id="ARBA00022606"/>
    </source>
</evidence>
<evidence type="ECO:0000256" key="6">
    <source>
        <dbReference type="ARBA" id="ARBA00022725"/>
    </source>
</evidence>
<proteinExistence type="evidence at transcript level"/>
<evidence type="ECO:0000256" key="3">
    <source>
        <dbReference type="ARBA" id="ARBA00022448"/>
    </source>
</evidence>
<keyword evidence="5" id="KW-0716">Sensory transduction</keyword>
<keyword evidence="3" id="KW-0813">Transport</keyword>